<dbReference type="EMBL" id="JAJTTC010000002">
    <property type="protein sequence ID" value="MCF0062353.1"/>
    <property type="molecule type" value="Genomic_DNA"/>
</dbReference>
<feature type="domain" description="DinB-like" evidence="1">
    <location>
        <begin position="28"/>
        <end position="149"/>
    </location>
</feature>
<comment type="caution">
    <text evidence="2">The sequence shown here is derived from an EMBL/GenBank/DDBJ whole genome shotgun (WGS) entry which is preliminary data.</text>
</comment>
<dbReference type="Proteomes" id="UP001139000">
    <property type="component" value="Unassembled WGS sequence"/>
</dbReference>
<dbReference type="RefSeq" id="WP_234602273.1">
    <property type="nucleotide sequence ID" value="NZ_CP094997.1"/>
</dbReference>
<dbReference type="Gene3D" id="1.20.120.450">
    <property type="entry name" value="dinb family like domain"/>
    <property type="match status" value="1"/>
</dbReference>
<proteinExistence type="predicted"/>
<dbReference type="InterPro" id="IPR024775">
    <property type="entry name" value="DinB-like"/>
</dbReference>
<keyword evidence="3" id="KW-1185">Reference proteome</keyword>
<gene>
    <name evidence="2" type="ORF">LXM26_12680</name>
</gene>
<evidence type="ECO:0000313" key="2">
    <source>
        <dbReference type="EMBL" id="MCF0062353.1"/>
    </source>
</evidence>
<dbReference type="AlphaFoldDB" id="A0A9X1TLI7"/>
<reference evidence="2" key="1">
    <citation type="submission" date="2021-12" db="EMBL/GenBank/DDBJ databases">
        <title>Novel species in genus Dyadobacter.</title>
        <authorList>
            <person name="Ma C."/>
        </authorList>
    </citation>
    <scope>NUCLEOTIDE SEQUENCE</scope>
    <source>
        <strain evidence="2">LJ419</strain>
    </source>
</reference>
<evidence type="ECO:0000313" key="3">
    <source>
        <dbReference type="Proteomes" id="UP001139000"/>
    </source>
</evidence>
<dbReference type="Pfam" id="PF12867">
    <property type="entry name" value="DinB_2"/>
    <property type="match status" value="1"/>
</dbReference>
<name>A0A9X1TLI7_9BACT</name>
<organism evidence="2 3">
    <name type="scientific">Dyadobacter chenwenxiniae</name>
    <dbReference type="NCBI Taxonomy" id="2906456"/>
    <lineage>
        <taxon>Bacteria</taxon>
        <taxon>Pseudomonadati</taxon>
        <taxon>Bacteroidota</taxon>
        <taxon>Cytophagia</taxon>
        <taxon>Cytophagales</taxon>
        <taxon>Spirosomataceae</taxon>
        <taxon>Dyadobacter</taxon>
    </lineage>
</organism>
<protein>
    <submittedName>
        <fullName evidence="2">DinB family protein</fullName>
    </submittedName>
</protein>
<dbReference type="SUPFAM" id="SSF109854">
    <property type="entry name" value="DinB/YfiT-like putative metalloenzymes"/>
    <property type="match status" value="1"/>
</dbReference>
<accession>A0A9X1TLI7</accession>
<evidence type="ECO:0000259" key="1">
    <source>
        <dbReference type="Pfam" id="PF12867"/>
    </source>
</evidence>
<sequence>MDSIQRKKLVNELISLIEKGNAHVSFKESVTGLPSELRTIIPENLPYSIWQLVEHIRIAQKDIVDFSSSAGSESLAWPDDYWVEPTDTVTDEDWNNSLQQIEKDQQRFQALLEDEQHDLFAPLPWGTGQSLLREAMLIADHNAYHTAEIVVARRLLKSWK</sequence>
<dbReference type="InterPro" id="IPR034660">
    <property type="entry name" value="DinB/YfiT-like"/>
</dbReference>